<feature type="domain" description="GPI inositol-deacylase winged helix" evidence="2">
    <location>
        <begin position="160"/>
        <end position="239"/>
    </location>
</feature>
<dbReference type="InterPro" id="IPR002110">
    <property type="entry name" value="Ankyrin_rpt"/>
</dbReference>
<dbReference type="SMART" id="SM00248">
    <property type="entry name" value="ANK"/>
    <property type="match status" value="3"/>
</dbReference>
<dbReference type="SUPFAM" id="SSF48403">
    <property type="entry name" value="Ankyrin repeat"/>
    <property type="match status" value="1"/>
</dbReference>
<dbReference type="PANTHER" id="PTHR10039">
    <property type="entry name" value="AMELOGENIN"/>
    <property type="match status" value="1"/>
</dbReference>
<gene>
    <name evidence="3" type="ORF">T440DRAFT_491373</name>
</gene>
<evidence type="ECO:0000259" key="2">
    <source>
        <dbReference type="Pfam" id="PF22939"/>
    </source>
</evidence>
<dbReference type="OrthoDB" id="4772757at2759"/>
<dbReference type="EMBL" id="MU006319">
    <property type="protein sequence ID" value="KAF2848266.1"/>
    <property type="molecule type" value="Genomic_DNA"/>
</dbReference>
<dbReference type="AlphaFoldDB" id="A0A6A7AYA5"/>
<dbReference type="Proteomes" id="UP000799423">
    <property type="component" value="Unassembled WGS sequence"/>
</dbReference>
<sequence length="485" mass="54450">MHDARSPSLVGSQQYFLALAEEFSEVFVVFDALDECPEQKRQGILEFITEVVTFVRNHVPTVQILAENVAADIESFARSKVEELQAKKMLYVTKDELKEQIVQTLATKAEGMFLWVNLQLDSLCQASKVQRDQAVEEALKSLPHDLTDTYVRILDRIERQGTSMRDLALNCLAWTIYARRPLSTQELQHALAIESKCKAQQELQFNSTQVILEACGNLLEEANGRIRPIHHTVQEFFTATVQKTPQHPMQTQLLDSSSTHRQLGLACLAYIDQMAFSAPAPESFILSYQLQANVLAGYACQSFDYHISNCDEPSVDVTDRLEKLFQQESRYLAAILQIKTLRDSNDYCYSNIRQRFNDMAFPVTPGTIMYSTSLYNIATLSQRWIDQTPPMYALHLAASAGLTSAVSRLLKGGCDIDEKDRSGSTPLYYTSLNDHLDILQSLLNGGADGGYYGNALQAASYRGHEQVVKMLLDAGARQSNEDNLC</sequence>
<name>A0A6A7AYA5_9PLEO</name>
<keyword evidence="1" id="KW-0040">ANK repeat</keyword>
<reference evidence="3" key="1">
    <citation type="submission" date="2020-01" db="EMBL/GenBank/DDBJ databases">
        <authorList>
            <consortium name="DOE Joint Genome Institute"/>
            <person name="Haridas S."/>
            <person name="Albert R."/>
            <person name="Binder M."/>
            <person name="Bloem J."/>
            <person name="Labutti K."/>
            <person name="Salamov A."/>
            <person name="Andreopoulos B."/>
            <person name="Baker S.E."/>
            <person name="Barry K."/>
            <person name="Bills G."/>
            <person name="Bluhm B.H."/>
            <person name="Cannon C."/>
            <person name="Castanera R."/>
            <person name="Culley D.E."/>
            <person name="Daum C."/>
            <person name="Ezra D."/>
            <person name="Gonzalez J.B."/>
            <person name="Henrissat B."/>
            <person name="Kuo A."/>
            <person name="Liang C."/>
            <person name="Lipzen A."/>
            <person name="Lutzoni F."/>
            <person name="Magnuson J."/>
            <person name="Mondo S."/>
            <person name="Nolan M."/>
            <person name="Ohm R."/>
            <person name="Pangilinan J."/>
            <person name="Park H.-J."/>
            <person name="Ramirez L."/>
            <person name="Alfaro M."/>
            <person name="Sun H."/>
            <person name="Tritt A."/>
            <person name="Yoshinaga Y."/>
            <person name="Zwiers L.-H."/>
            <person name="Turgeon B.G."/>
            <person name="Goodwin S.B."/>
            <person name="Spatafora J.W."/>
            <person name="Crous P.W."/>
            <person name="Grigoriev I.V."/>
        </authorList>
    </citation>
    <scope>NUCLEOTIDE SEQUENCE</scope>
    <source>
        <strain evidence="3">IPT5</strain>
    </source>
</reference>
<organism evidence="3 4">
    <name type="scientific">Plenodomus tracheiphilus IPT5</name>
    <dbReference type="NCBI Taxonomy" id="1408161"/>
    <lineage>
        <taxon>Eukaryota</taxon>
        <taxon>Fungi</taxon>
        <taxon>Dikarya</taxon>
        <taxon>Ascomycota</taxon>
        <taxon>Pezizomycotina</taxon>
        <taxon>Dothideomycetes</taxon>
        <taxon>Pleosporomycetidae</taxon>
        <taxon>Pleosporales</taxon>
        <taxon>Pleosporineae</taxon>
        <taxon>Leptosphaeriaceae</taxon>
        <taxon>Plenodomus</taxon>
    </lineage>
</organism>
<protein>
    <submittedName>
        <fullName evidence="3">Ankyrin</fullName>
    </submittedName>
</protein>
<evidence type="ECO:0000313" key="4">
    <source>
        <dbReference type="Proteomes" id="UP000799423"/>
    </source>
</evidence>
<accession>A0A6A7AYA5</accession>
<dbReference type="PROSITE" id="PS50297">
    <property type="entry name" value="ANK_REP_REGION"/>
    <property type="match status" value="1"/>
</dbReference>
<dbReference type="InterPro" id="IPR036770">
    <property type="entry name" value="Ankyrin_rpt-contain_sf"/>
</dbReference>
<feature type="repeat" description="ANK" evidence="1">
    <location>
        <begin position="451"/>
        <end position="483"/>
    </location>
</feature>
<feature type="repeat" description="ANK" evidence="1">
    <location>
        <begin position="393"/>
        <end position="421"/>
    </location>
</feature>
<dbReference type="Gene3D" id="1.25.40.20">
    <property type="entry name" value="Ankyrin repeat-containing domain"/>
    <property type="match status" value="1"/>
</dbReference>
<dbReference type="InterPro" id="IPR054471">
    <property type="entry name" value="GPIID_WHD"/>
</dbReference>
<evidence type="ECO:0000313" key="3">
    <source>
        <dbReference type="EMBL" id="KAF2848266.1"/>
    </source>
</evidence>
<proteinExistence type="predicted"/>
<evidence type="ECO:0000256" key="1">
    <source>
        <dbReference type="PROSITE-ProRule" id="PRU00023"/>
    </source>
</evidence>
<dbReference type="Pfam" id="PF12796">
    <property type="entry name" value="Ank_2"/>
    <property type="match status" value="1"/>
</dbReference>
<feature type="repeat" description="ANK" evidence="1">
    <location>
        <begin position="422"/>
        <end position="448"/>
    </location>
</feature>
<keyword evidence="4" id="KW-1185">Reference proteome</keyword>
<dbReference type="PROSITE" id="PS50088">
    <property type="entry name" value="ANK_REPEAT"/>
    <property type="match status" value="3"/>
</dbReference>
<dbReference type="Pfam" id="PF22939">
    <property type="entry name" value="WHD_GPIID"/>
    <property type="match status" value="1"/>
</dbReference>